<dbReference type="InterPro" id="IPR017927">
    <property type="entry name" value="FAD-bd_FR_type"/>
</dbReference>
<dbReference type="PANTHER" id="PTHR47354:SF8">
    <property type="entry name" value="1,2-PHENYLACETYL-COA EPOXIDASE, SUBUNIT E"/>
    <property type="match status" value="1"/>
</dbReference>
<evidence type="ECO:0000313" key="16">
    <source>
        <dbReference type="Proteomes" id="UP000187185"/>
    </source>
</evidence>
<evidence type="ECO:0000256" key="12">
    <source>
        <dbReference type="ARBA" id="ARBA00023136"/>
    </source>
</evidence>
<feature type="transmembrane region" description="Helical" evidence="13">
    <location>
        <begin position="116"/>
        <end position="137"/>
    </location>
</feature>
<proteinExistence type="predicted"/>
<feature type="transmembrane region" description="Helical" evidence="13">
    <location>
        <begin position="187"/>
        <end position="208"/>
    </location>
</feature>
<evidence type="ECO:0000256" key="6">
    <source>
        <dbReference type="ARBA" id="ARBA00022723"/>
    </source>
</evidence>
<evidence type="ECO:0000256" key="1">
    <source>
        <dbReference type="ARBA" id="ARBA00001974"/>
    </source>
</evidence>
<dbReference type="Proteomes" id="UP000187185">
    <property type="component" value="Chromosome"/>
</dbReference>
<dbReference type="InterPro" id="IPR017938">
    <property type="entry name" value="Riboflavin_synthase-like_b-brl"/>
</dbReference>
<dbReference type="AlphaFoldDB" id="A0A1P8U693"/>
<protein>
    <submittedName>
        <fullName evidence="15">Oxidoreductase</fullName>
    </submittedName>
</protein>
<dbReference type="InterPro" id="IPR039261">
    <property type="entry name" value="FNR_nucleotide-bd"/>
</dbReference>
<dbReference type="SUPFAM" id="SSF52343">
    <property type="entry name" value="Ferredoxin reductase-like, C-terminal NADP-linked domain"/>
    <property type="match status" value="1"/>
</dbReference>
<dbReference type="EMBL" id="CP018762">
    <property type="protein sequence ID" value="APZ33604.1"/>
    <property type="molecule type" value="Genomic_DNA"/>
</dbReference>
<reference evidence="15 16" key="1">
    <citation type="submission" date="2016-12" db="EMBL/GenBank/DDBJ databases">
        <title>Complete genome sequence of Microbacterium aurum KACC 15219.</title>
        <authorList>
            <person name="Jung Y."/>
            <person name="Shin J.-H."/>
            <person name="Lee Y.-J."/>
            <person name="Yi H."/>
            <person name="Bahn Y.-S."/>
            <person name="Kim J.F."/>
            <person name="Lee D.-W."/>
        </authorList>
    </citation>
    <scope>NUCLEOTIDE SEQUENCE [LARGE SCALE GENOMIC DNA]</scope>
    <source>
        <strain evidence="15 16">KACC 15219</strain>
    </source>
</reference>
<sequence length="480" mass="52811">MTSHAPAAPFVSAGAADRTISRPLIPRARGTRRAQWNIAATAVIWATSLFVAALWVAGGGVQSLLAGGGETLTTLGRITGLVSANLLLYQVLLMARVPLFERGFGRDAITRMHRWVGFWSFWLLLAHIVLLVLGYAVTAGVNPLAQAWDFVWNYPGMLLATAGTALLVMIVATSIRRARRRLRYESWHLLHLYGYLGVGLAIPHMLWTGADFLTYPLATVYWWTLWALVAASVIVFRVAAPLWRSWRHDIRVHQVVRDGTSGVVVRMRGRRLERLGARGGQFFVWRFLDGAGWTRGHPLSLATDPSRGELVVAAKMVGDGTQRLASLRPGTRVLVEGPFGHLTGDVRKGRKLLMLGAGAGVSPLLSILESEPYAPGEAILVTRDHTDEDALRTDAVADLVRRRGLRHFRLIGPRLPEGSTWLPAAHADWRGADLIRHLAPDLEDYDVFVCGPLPWMSAVRADLDAAGIRADRVHTEAFTI</sequence>
<dbReference type="SUPFAM" id="SSF63380">
    <property type="entry name" value="Riboflavin synthase domain-like"/>
    <property type="match status" value="1"/>
</dbReference>
<keyword evidence="16" id="KW-1185">Reference proteome</keyword>
<dbReference type="PANTHER" id="PTHR47354">
    <property type="entry name" value="NADH OXIDOREDUCTASE HCR"/>
    <property type="match status" value="1"/>
</dbReference>
<dbReference type="InterPro" id="IPR050415">
    <property type="entry name" value="MRET"/>
</dbReference>
<feature type="transmembrane region" description="Helical" evidence="13">
    <location>
        <begin position="157"/>
        <end position="175"/>
    </location>
</feature>
<keyword evidence="4 13" id="KW-0812">Transmembrane</keyword>
<dbReference type="RefSeq" id="WP_076689669.1">
    <property type="nucleotide sequence ID" value="NZ_CP018762.1"/>
</dbReference>
<dbReference type="GO" id="GO:0050660">
    <property type="term" value="F:flavin adenine dinucleotide binding"/>
    <property type="evidence" value="ECO:0007669"/>
    <property type="project" value="TreeGrafter"/>
</dbReference>
<evidence type="ECO:0000256" key="2">
    <source>
        <dbReference type="ARBA" id="ARBA00004141"/>
    </source>
</evidence>
<evidence type="ECO:0000256" key="10">
    <source>
        <dbReference type="ARBA" id="ARBA00023004"/>
    </source>
</evidence>
<keyword evidence="11" id="KW-0411">Iron-sulfur</keyword>
<gene>
    <name evidence="15" type="ORF">BOH66_04470</name>
</gene>
<keyword evidence="10" id="KW-0408">Iron</keyword>
<evidence type="ECO:0000256" key="7">
    <source>
        <dbReference type="ARBA" id="ARBA00022827"/>
    </source>
</evidence>
<dbReference type="GO" id="GO:0016020">
    <property type="term" value="C:membrane"/>
    <property type="evidence" value="ECO:0007669"/>
    <property type="project" value="UniProtKB-SubCell"/>
</dbReference>
<evidence type="ECO:0000256" key="8">
    <source>
        <dbReference type="ARBA" id="ARBA00022989"/>
    </source>
</evidence>
<dbReference type="STRING" id="36805.BOH66_04470"/>
<keyword evidence="7" id="KW-0274">FAD</keyword>
<dbReference type="Gene3D" id="3.40.50.80">
    <property type="entry name" value="Nucleotide-binding domain of ferredoxin-NADP reductase (FNR) module"/>
    <property type="match status" value="1"/>
</dbReference>
<dbReference type="InterPro" id="IPR013130">
    <property type="entry name" value="Fe3_Rdtase_TM_dom"/>
</dbReference>
<keyword evidence="9" id="KW-0560">Oxidoreductase</keyword>
<comment type="subcellular location">
    <subcellularLocation>
        <location evidence="2">Membrane</location>
        <topology evidence="2">Multi-pass membrane protein</topology>
    </subcellularLocation>
</comment>
<keyword evidence="6" id="KW-0479">Metal-binding</keyword>
<evidence type="ECO:0000259" key="14">
    <source>
        <dbReference type="PROSITE" id="PS51384"/>
    </source>
</evidence>
<dbReference type="Gene3D" id="2.40.30.10">
    <property type="entry name" value="Translation factors"/>
    <property type="match status" value="1"/>
</dbReference>
<dbReference type="Pfam" id="PF01794">
    <property type="entry name" value="Ferric_reduct"/>
    <property type="match status" value="1"/>
</dbReference>
<keyword evidence="3" id="KW-0285">Flavoprotein</keyword>
<dbReference type="GO" id="GO:0046872">
    <property type="term" value="F:metal ion binding"/>
    <property type="evidence" value="ECO:0007669"/>
    <property type="project" value="UniProtKB-KW"/>
</dbReference>
<comment type="cofactor">
    <cofactor evidence="1">
        <name>FAD</name>
        <dbReference type="ChEBI" id="CHEBI:57692"/>
    </cofactor>
</comment>
<organism evidence="15 16">
    <name type="scientific">Microbacterium aurum</name>
    <dbReference type="NCBI Taxonomy" id="36805"/>
    <lineage>
        <taxon>Bacteria</taxon>
        <taxon>Bacillati</taxon>
        <taxon>Actinomycetota</taxon>
        <taxon>Actinomycetes</taxon>
        <taxon>Micrococcales</taxon>
        <taxon>Microbacteriaceae</taxon>
        <taxon>Microbacterium</taxon>
    </lineage>
</organism>
<evidence type="ECO:0000256" key="5">
    <source>
        <dbReference type="ARBA" id="ARBA00022714"/>
    </source>
</evidence>
<dbReference type="KEGG" id="maur:BOH66_04470"/>
<dbReference type="GO" id="GO:0051537">
    <property type="term" value="F:2 iron, 2 sulfur cluster binding"/>
    <property type="evidence" value="ECO:0007669"/>
    <property type="project" value="UniProtKB-KW"/>
</dbReference>
<evidence type="ECO:0000256" key="13">
    <source>
        <dbReference type="SAM" id="Phobius"/>
    </source>
</evidence>
<name>A0A1P8U693_9MICO</name>
<feature type="transmembrane region" description="Helical" evidence="13">
    <location>
        <begin position="220"/>
        <end position="240"/>
    </location>
</feature>
<feature type="domain" description="FAD-binding FR-type" evidence="14">
    <location>
        <begin position="210"/>
        <end position="345"/>
    </location>
</feature>
<evidence type="ECO:0000256" key="9">
    <source>
        <dbReference type="ARBA" id="ARBA00023002"/>
    </source>
</evidence>
<evidence type="ECO:0000313" key="15">
    <source>
        <dbReference type="EMBL" id="APZ33604.1"/>
    </source>
</evidence>
<feature type="transmembrane region" description="Helical" evidence="13">
    <location>
        <begin position="36"/>
        <end position="58"/>
    </location>
</feature>
<dbReference type="GO" id="GO:0016491">
    <property type="term" value="F:oxidoreductase activity"/>
    <property type="evidence" value="ECO:0007669"/>
    <property type="project" value="UniProtKB-KW"/>
</dbReference>
<evidence type="ECO:0000256" key="4">
    <source>
        <dbReference type="ARBA" id="ARBA00022692"/>
    </source>
</evidence>
<keyword evidence="5" id="KW-0001">2Fe-2S</keyword>
<dbReference type="PROSITE" id="PS51384">
    <property type="entry name" value="FAD_FR"/>
    <property type="match status" value="1"/>
</dbReference>
<keyword evidence="12 13" id="KW-0472">Membrane</keyword>
<feature type="transmembrane region" description="Helical" evidence="13">
    <location>
        <begin position="78"/>
        <end position="95"/>
    </location>
</feature>
<accession>A0A1P8U693</accession>
<evidence type="ECO:0000256" key="11">
    <source>
        <dbReference type="ARBA" id="ARBA00023014"/>
    </source>
</evidence>
<evidence type="ECO:0000256" key="3">
    <source>
        <dbReference type="ARBA" id="ARBA00022630"/>
    </source>
</evidence>
<keyword evidence="8 13" id="KW-1133">Transmembrane helix</keyword>
<dbReference type="OrthoDB" id="9801223at2"/>